<dbReference type="RefSeq" id="WP_059312970.1">
    <property type="nucleotide sequence ID" value="NZ_LRCR01000060.1"/>
</dbReference>
<dbReference type="InterPro" id="IPR011067">
    <property type="entry name" value="Plasmid_toxin/cell-grow_inhib"/>
</dbReference>
<evidence type="ECO:0000313" key="9">
    <source>
        <dbReference type="EMBL" id="KUQ79265.1"/>
    </source>
</evidence>
<dbReference type="GO" id="GO:0008657">
    <property type="term" value="F:DNA topoisomerase type II (double strand cut, ATP-hydrolyzing) inhibitor activity"/>
    <property type="evidence" value="ECO:0007669"/>
    <property type="project" value="InterPro"/>
</dbReference>
<protein>
    <recommendedName>
        <fullName evidence="2">Toxin CcdB</fullName>
    </recommendedName>
    <alternativeName>
        <fullName evidence="8">Cytotoxic protein CcdB</fullName>
    </alternativeName>
    <alternativeName>
        <fullName evidence="7">Protein LetD</fullName>
    </alternativeName>
</protein>
<sequence length="105" mass="11585">MEQYFAYENEGKGKTAYPWLINMQHPVANVMKHVLVAPAVELRHLGGIQPPAKVCPVVEIAGKPCVVMVHMMAGISPKELGERVADLTQNRASLRDALDFLINGY</sequence>
<evidence type="ECO:0000256" key="5">
    <source>
        <dbReference type="ARBA" id="ARBA00023015"/>
    </source>
</evidence>
<comment type="similarity">
    <text evidence="1">Belongs to the CcdB toxin family.</text>
</comment>
<evidence type="ECO:0000256" key="3">
    <source>
        <dbReference type="ARBA" id="ARBA00022491"/>
    </source>
</evidence>
<reference evidence="10" key="1">
    <citation type="submission" date="2016-01" db="EMBL/GenBank/DDBJ databases">
        <title>WGS of SAMN04407783.</title>
        <authorList>
            <person name="Adams M."/>
            <person name="Sutton G."/>
            <person name="Nelson K."/>
            <person name="Thaden J."/>
            <person name="Fowler V."/>
            <person name="Mccorrison J."/>
            <person name="Sanka R."/>
            <person name="Brinkac L."/>
            <person name="Nierman W."/>
        </authorList>
    </citation>
    <scope>NUCLEOTIDE SEQUENCE [LARGE SCALE GENOMIC DNA]</scope>
    <source>
        <strain evidence="10">GN04363</strain>
    </source>
</reference>
<dbReference type="GO" id="GO:0006276">
    <property type="term" value="P:plasmid maintenance"/>
    <property type="evidence" value="ECO:0007669"/>
    <property type="project" value="InterPro"/>
</dbReference>
<comment type="caution">
    <text evidence="9">The sequence shown here is derived from an EMBL/GenBank/DDBJ whole genome shotgun (WGS) entry which is preliminary data.</text>
</comment>
<keyword evidence="10" id="KW-1185">Reference proteome</keyword>
<keyword evidence="5" id="KW-0805">Transcription regulation</keyword>
<evidence type="ECO:0000256" key="8">
    <source>
        <dbReference type="ARBA" id="ARBA00033135"/>
    </source>
</evidence>
<dbReference type="InterPro" id="IPR002712">
    <property type="entry name" value="CcdB"/>
</dbReference>
<dbReference type="SUPFAM" id="SSF50118">
    <property type="entry name" value="Cell growth inhibitor/plasmid maintenance toxic component"/>
    <property type="match status" value="1"/>
</dbReference>
<dbReference type="Pfam" id="PF01845">
    <property type="entry name" value="CcdB"/>
    <property type="match status" value="1"/>
</dbReference>
<name>A0A0X4EC09_9ENTR</name>
<dbReference type="Proteomes" id="UP000064715">
    <property type="component" value="Unassembled WGS sequence"/>
</dbReference>
<accession>A0A0X4EC09</accession>
<evidence type="ECO:0000256" key="6">
    <source>
        <dbReference type="ARBA" id="ARBA00023163"/>
    </source>
</evidence>
<dbReference type="AlphaFoldDB" id="A0A0X4EC09"/>
<dbReference type="EMBL" id="LRCR01000060">
    <property type="protein sequence ID" value="KUQ79265.1"/>
    <property type="molecule type" value="Genomic_DNA"/>
</dbReference>
<evidence type="ECO:0000256" key="7">
    <source>
        <dbReference type="ARBA" id="ARBA00029628"/>
    </source>
</evidence>
<organism evidence="9 10">
    <name type="scientific">Enterobacter genomosp. O</name>
    <dbReference type="NCBI Taxonomy" id="2364150"/>
    <lineage>
        <taxon>Bacteria</taxon>
        <taxon>Pseudomonadati</taxon>
        <taxon>Pseudomonadota</taxon>
        <taxon>Gammaproteobacteria</taxon>
        <taxon>Enterobacterales</taxon>
        <taxon>Enterobacteriaceae</taxon>
        <taxon>Enterobacter</taxon>
        <taxon>Enterobacter cloacae complex</taxon>
        <taxon>Enterobacter cloacae complex clade O</taxon>
    </lineage>
</organism>
<keyword evidence="6" id="KW-0804">Transcription</keyword>
<dbReference type="Gene3D" id="2.30.30.110">
    <property type="match status" value="1"/>
</dbReference>
<keyword evidence="3" id="KW-0678">Repressor</keyword>
<evidence type="ECO:0000313" key="10">
    <source>
        <dbReference type="Proteomes" id="UP000064715"/>
    </source>
</evidence>
<evidence type="ECO:0000256" key="2">
    <source>
        <dbReference type="ARBA" id="ARBA00015075"/>
    </source>
</evidence>
<proteinExistence type="inferred from homology"/>
<evidence type="ECO:0000256" key="1">
    <source>
        <dbReference type="ARBA" id="ARBA00005230"/>
    </source>
</evidence>
<dbReference type="OrthoDB" id="9813510at2"/>
<keyword evidence="4" id="KW-1277">Toxin-antitoxin system</keyword>
<evidence type="ECO:0000256" key="4">
    <source>
        <dbReference type="ARBA" id="ARBA00022649"/>
    </source>
</evidence>
<gene>
    <name evidence="9" type="ORF">AWI28_08100</name>
</gene>